<sequence>MKHPVKKILSSMFVGCMLLSATAMSAGATNDVSPIDLAHTPNIPSSTVENVTGRVAIHAADGSVEYHNFAYNMPATFSDDVQDELLLNAVYQDYVNKDSTSSRATRAASVQELFSKNYVSIPKNTGGAGATFKCDKITLQDPSYLAVQLTHATPIMKSVNCAMINHTDGSEVFQMRFGISSDFSVEFHFYDNKSYEGGTAVVRENDSVSVRLSATEADGKGDLDVWAVR</sequence>
<evidence type="ECO:0000313" key="2">
    <source>
        <dbReference type="EMBL" id="OUP58983.1"/>
    </source>
</evidence>
<evidence type="ECO:0000256" key="1">
    <source>
        <dbReference type="SAM" id="SignalP"/>
    </source>
</evidence>
<name>A0A1Y4LQM6_9FIRM</name>
<comment type="caution">
    <text evidence="2">The sequence shown here is derived from an EMBL/GenBank/DDBJ whole genome shotgun (WGS) entry which is preliminary data.</text>
</comment>
<reference evidence="3" key="1">
    <citation type="submission" date="2017-04" db="EMBL/GenBank/DDBJ databases">
        <title>Function of individual gut microbiota members based on whole genome sequencing of pure cultures obtained from chicken caecum.</title>
        <authorList>
            <person name="Medvecky M."/>
            <person name="Cejkova D."/>
            <person name="Polansky O."/>
            <person name="Karasova D."/>
            <person name="Kubasova T."/>
            <person name="Cizek A."/>
            <person name="Rychlik I."/>
        </authorList>
    </citation>
    <scope>NUCLEOTIDE SEQUENCE [LARGE SCALE GENOMIC DNA]</scope>
    <source>
        <strain evidence="3">An179</strain>
    </source>
</reference>
<gene>
    <name evidence="2" type="ORF">B5F15_05810</name>
</gene>
<feature type="signal peptide" evidence="1">
    <location>
        <begin position="1"/>
        <end position="25"/>
    </location>
</feature>
<feature type="chain" id="PRO_5039692922" evidence="1">
    <location>
        <begin position="26"/>
        <end position="229"/>
    </location>
</feature>
<dbReference type="RefSeq" id="WP_087414679.1">
    <property type="nucleotide sequence ID" value="NZ_NFKL01000007.1"/>
</dbReference>
<protein>
    <submittedName>
        <fullName evidence="2">Uncharacterized protein</fullName>
    </submittedName>
</protein>
<dbReference type="Proteomes" id="UP000195326">
    <property type="component" value="Unassembled WGS sequence"/>
</dbReference>
<evidence type="ECO:0000313" key="3">
    <source>
        <dbReference type="Proteomes" id="UP000195326"/>
    </source>
</evidence>
<keyword evidence="1" id="KW-0732">Signal</keyword>
<accession>A0A1Y4LQM6</accession>
<dbReference type="AlphaFoldDB" id="A0A1Y4LQM6"/>
<dbReference type="EMBL" id="NFKL01000007">
    <property type="protein sequence ID" value="OUP58983.1"/>
    <property type="molecule type" value="Genomic_DNA"/>
</dbReference>
<proteinExistence type="predicted"/>
<organism evidence="2 3">
    <name type="scientific">Butyricicoccus pullicaecorum</name>
    <dbReference type="NCBI Taxonomy" id="501571"/>
    <lineage>
        <taxon>Bacteria</taxon>
        <taxon>Bacillati</taxon>
        <taxon>Bacillota</taxon>
        <taxon>Clostridia</taxon>
        <taxon>Eubacteriales</taxon>
        <taxon>Butyricicoccaceae</taxon>
        <taxon>Butyricicoccus</taxon>
    </lineage>
</organism>